<dbReference type="RefSeq" id="WP_378066179.1">
    <property type="nucleotide sequence ID" value="NZ_JBHSBL010000007.1"/>
</dbReference>
<evidence type="ECO:0000313" key="10">
    <source>
        <dbReference type="Proteomes" id="UP001595867"/>
    </source>
</evidence>
<dbReference type="Proteomes" id="UP001595867">
    <property type="component" value="Unassembled WGS sequence"/>
</dbReference>
<feature type="transmembrane region" description="Helical" evidence="7">
    <location>
        <begin position="68"/>
        <end position="87"/>
    </location>
</feature>
<name>A0ABV8IM40_9ACTN</name>
<protein>
    <submittedName>
        <fullName evidence="9">Sugar transferase</fullName>
        <ecNumber evidence="9">2.7.8.-</ecNumber>
    </submittedName>
</protein>
<keyword evidence="5 7" id="KW-1133">Transmembrane helix</keyword>
<feature type="domain" description="Bacterial sugar transferase" evidence="8">
    <location>
        <begin position="266"/>
        <end position="449"/>
    </location>
</feature>
<evidence type="ECO:0000313" key="9">
    <source>
        <dbReference type="EMBL" id="MFC4065147.1"/>
    </source>
</evidence>
<feature type="transmembrane region" description="Helical" evidence="7">
    <location>
        <begin position="99"/>
        <end position="117"/>
    </location>
</feature>
<evidence type="ECO:0000259" key="8">
    <source>
        <dbReference type="Pfam" id="PF02397"/>
    </source>
</evidence>
<evidence type="ECO:0000256" key="5">
    <source>
        <dbReference type="ARBA" id="ARBA00022989"/>
    </source>
</evidence>
<comment type="similarity">
    <text evidence="2">Belongs to the bacterial sugar transferase family.</text>
</comment>
<comment type="caution">
    <text evidence="9">The sequence shown here is derived from an EMBL/GenBank/DDBJ whole genome shotgun (WGS) entry which is preliminary data.</text>
</comment>
<dbReference type="Pfam" id="PF13727">
    <property type="entry name" value="CoA_binding_3"/>
    <property type="match status" value="1"/>
</dbReference>
<feature type="transmembrane region" description="Helical" evidence="7">
    <location>
        <begin position="36"/>
        <end position="56"/>
    </location>
</feature>
<dbReference type="PANTHER" id="PTHR30576:SF0">
    <property type="entry name" value="UNDECAPRENYL-PHOSPHATE N-ACETYLGALACTOSAMINYL 1-PHOSPHATE TRANSFERASE-RELATED"/>
    <property type="match status" value="1"/>
</dbReference>
<gene>
    <name evidence="9" type="ORF">ACFO0C_09400</name>
</gene>
<dbReference type="EMBL" id="JBHSBL010000007">
    <property type="protein sequence ID" value="MFC4065147.1"/>
    <property type="molecule type" value="Genomic_DNA"/>
</dbReference>
<sequence>MSSPSKRTRWLRGWMLVAPVDAAALAAPMLLTLQYWRGTLTMVVVTIAFFALGGLYRARRYVSILDELPTICGRLLASSAVVAIIAAMRHDSVGYVEGFMRSVALSAGLVIVGRTLTRTAIIVARRRRWVEHNAIIIGSGPIALELARLLRRHPQYGLRFAGCIDTVPVEGALVKPAVAALLGGLDSLDRSIELVDCDVLIVADSASPDDAVLAVLGTPAGISRDVWIVPRLWGAGLEGDVPDHIGAIPLLHMRHNAFGGPRWAVKRGSDIALSATALILLSPILLLCAIAVWLEGRGRSGIFFKQERVGHYGRPFNVIKFRSMMPRDENDSQTTWSIAGDSRVGPIGRFLRRTSADELPQLWNILRGDMTIVGPRPERPYFVDRFSAEHPEYAMRHRVPVGLTGLAQVNGLRGDTPISDRARFDNFYIQHWSLWLDVKVILRTISEVLRGGGR</sequence>
<evidence type="ECO:0000256" key="3">
    <source>
        <dbReference type="ARBA" id="ARBA00022679"/>
    </source>
</evidence>
<keyword evidence="4 7" id="KW-0812">Transmembrane</keyword>
<evidence type="ECO:0000256" key="4">
    <source>
        <dbReference type="ARBA" id="ARBA00022692"/>
    </source>
</evidence>
<keyword evidence="3 9" id="KW-0808">Transferase</keyword>
<dbReference type="InterPro" id="IPR003362">
    <property type="entry name" value="Bact_transf"/>
</dbReference>
<evidence type="ECO:0000256" key="2">
    <source>
        <dbReference type="ARBA" id="ARBA00006464"/>
    </source>
</evidence>
<proteinExistence type="inferred from homology"/>
<organism evidence="9 10">
    <name type="scientific">Actinoplanes subglobosus</name>
    <dbReference type="NCBI Taxonomy" id="1547892"/>
    <lineage>
        <taxon>Bacteria</taxon>
        <taxon>Bacillati</taxon>
        <taxon>Actinomycetota</taxon>
        <taxon>Actinomycetes</taxon>
        <taxon>Micromonosporales</taxon>
        <taxon>Micromonosporaceae</taxon>
        <taxon>Actinoplanes</taxon>
    </lineage>
</organism>
<reference evidence="10" key="1">
    <citation type="journal article" date="2019" name="Int. J. Syst. Evol. Microbiol.">
        <title>The Global Catalogue of Microorganisms (GCM) 10K type strain sequencing project: providing services to taxonomists for standard genome sequencing and annotation.</title>
        <authorList>
            <consortium name="The Broad Institute Genomics Platform"/>
            <consortium name="The Broad Institute Genome Sequencing Center for Infectious Disease"/>
            <person name="Wu L."/>
            <person name="Ma J."/>
        </authorList>
    </citation>
    <scope>NUCLEOTIDE SEQUENCE [LARGE SCALE GENOMIC DNA]</scope>
    <source>
        <strain evidence="10">TBRC 5832</strain>
    </source>
</reference>
<evidence type="ECO:0000256" key="7">
    <source>
        <dbReference type="SAM" id="Phobius"/>
    </source>
</evidence>
<evidence type="ECO:0000256" key="1">
    <source>
        <dbReference type="ARBA" id="ARBA00004141"/>
    </source>
</evidence>
<keyword evidence="6 7" id="KW-0472">Membrane</keyword>
<dbReference type="InterPro" id="IPR017475">
    <property type="entry name" value="EPS_sugar_tfrase"/>
</dbReference>
<dbReference type="EC" id="2.7.8.-" evidence="9"/>
<comment type="subcellular location">
    <subcellularLocation>
        <location evidence="1">Membrane</location>
        <topology evidence="1">Multi-pass membrane protein</topology>
    </subcellularLocation>
</comment>
<dbReference type="NCBIfam" id="TIGR03025">
    <property type="entry name" value="EPS_sugtrans"/>
    <property type="match status" value="1"/>
</dbReference>
<feature type="transmembrane region" description="Helical" evidence="7">
    <location>
        <begin position="271"/>
        <end position="294"/>
    </location>
</feature>
<evidence type="ECO:0000256" key="6">
    <source>
        <dbReference type="ARBA" id="ARBA00023136"/>
    </source>
</evidence>
<accession>A0ABV8IM40</accession>
<dbReference type="Pfam" id="PF02397">
    <property type="entry name" value="Bac_transf"/>
    <property type="match status" value="1"/>
</dbReference>
<dbReference type="GO" id="GO:0016740">
    <property type="term" value="F:transferase activity"/>
    <property type="evidence" value="ECO:0007669"/>
    <property type="project" value="UniProtKB-KW"/>
</dbReference>
<keyword evidence="10" id="KW-1185">Reference proteome</keyword>
<dbReference type="PANTHER" id="PTHR30576">
    <property type="entry name" value="COLANIC BIOSYNTHESIS UDP-GLUCOSE LIPID CARRIER TRANSFERASE"/>
    <property type="match status" value="1"/>
</dbReference>